<accession>A0A4Y2D9P1</accession>
<dbReference type="AlphaFoldDB" id="A0A4Y2D9P1"/>
<evidence type="ECO:0000313" key="1">
    <source>
        <dbReference type="EMBL" id="GBM13522.1"/>
    </source>
</evidence>
<dbReference type="PANTHER" id="PTHR45913:SF19">
    <property type="entry name" value="LOW QUALITY PROTEIN: ZINC FINGER BED DOMAIN-CONTAINING PROTEIN 5-LIKE"/>
    <property type="match status" value="1"/>
</dbReference>
<proteinExistence type="predicted"/>
<dbReference type="PANTHER" id="PTHR45913">
    <property type="entry name" value="EPM2A-INTERACTING PROTEIN 1"/>
    <property type="match status" value="1"/>
</dbReference>
<reference evidence="1 2" key="1">
    <citation type="journal article" date="2019" name="Sci. Rep.">
        <title>Orb-weaving spider Araneus ventricosus genome elucidates the spidroin gene catalogue.</title>
        <authorList>
            <person name="Kono N."/>
            <person name="Nakamura H."/>
            <person name="Ohtoshi R."/>
            <person name="Moran D.A.P."/>
            <person name="Shinohara A."/>
            <person name="Yoshida Y."/>
            <person name="Fujiwara M."/>
            <person name="Mori M."/>
            <person name="Tomita M."/>
            <person name="Arakawa K."/>
        </authorList>
    </citation>
    <scope>NUCLEOTIDE SEQUENCE [LARGE SCALE GENOMIC DNA]</scope>
</reference>
<dbReference type="EMBL" id="BGPR01000329">
    <property type="protein sequence ID" value="GBM13522.1"/>
    <property type="molecule type" value="Genomic_DNA"/>
</dbReference>
<dbReference type="Proteomes" id="UP000499080">
    <property type="component" value="Unassembled WGS sequence"/>
</dbReference>
<dbReference type="OrthoDB" id="6435379at2759"/>
<keyword evidence="2" id="KW-1185">Reference proteome</keyword>
<gene>
    <name evidence="1" type="primary">ZBED5_71</name>
    <name evidence="1" type="ORF">AVEN_82792_1</name>
</gene>
<evidence type="ECO:0000313" key="2">
    <source>
        <dbReference type="Proteomes" id="UP000499080"/>
    </source>
</evidence>
<sequence>MDKRLKTGIRTTYLVAMEITVDQQNDNHELPRPTVWLVQDAVECMFRDDHVQNIKNIAFSNSTVSRRIKDMSVVIEATINERIKKSPFFSIQVDESTDVSDLSISLVIARYLNVNELEENLLLCYLLTKRCTGEYLFNAIQGYFCENEMDWVKCSGVCTDAGKSISGCYKGLRGRIKIVSPHVTWSHCCIHIQSLASKPLPDSLIEVLNMYYIFMYMYFEDYSFTLSSKFYENEWL</sequence>
<protein>
    <submittedName>
        <fullName evidence="1">Zinc finger BED domain-containing protein 5</fullName>
    </submittedName>
</protein>
<organism evidence="1 2">
    <name type="scientific">Araneus ventricosus</name>
    <name type="common">Orbweaver spider</name>
    <name type="synonym">Epeira ventricosa</name>
    <dbReference type="NCBI Taxonomy" id="182803"/>
    <lineage>
        <taxon>Eukaryota</taxon>
        <taxon>Metazoa</taxon>
        <taxon>Ecdysozoa</taxon>
        <taxon>Arthropoda</taxon>
        <taxon>Chelicerata</taxon>
        <taxon>Arachnida</taxon>
        <taxon>Araneae</taxon>
        <taxon>Araneomorphae</taxon>
        <taxon>Entelegynae</taxon>
        <taxon>Araneoidea</taxon>
        <taxon>Araneidae</taxon>
        <taxon>Araneus</taxon>
    </lineage>
</organism>
<comment type="caution">
    <text evidence="1">The sequence shown here is derived from an EMBL/GenBank/DDBJ whole genome shotgun (WGS) entry which is preliminary data.</text>
</comment>
<name>A0A4Y2D9P1_ARAVE</name>